<dbReference type="EMBL" id="JAIWYP010000009">
    <property type="protein sequence ID" value="KAH3771813.1"/>
    <property type="molecule type" value="Genomic_DNA"/>
</dbReference>
<reference evidence="1" key="2">
    <citation type="submission" date="2020-11" db="EMBL/GenBank/DDBJ databases">
        <authorList>
            <person name="McCartney M.A."/>
            <person name="Auch B."/>
            <person name="Kono T."/>
            <person name="Mallez S."/>
            <person name="Becker A."/>
            <person name="Gohl D.M."/>
            <person name="Silverstein K.A.T."/>
            <person name="Koren S."/>
            <person name="Bechman K.B."/>
            <person name="Herman A."/>
            <person name="Abrahante J.E."/>
            <person name="Garbe J."/>
        </authorList>
    </citation>
    <scope>NUCLEOTIDE SEQUENCE</scope>
    <source>
        <strain evidence="1">Duluth1</strain>
        <tissue evidence="1">Whole animal</tissue>
    </source>
</reference>
<sequence length="97" mass="11062">MARRRTIADACRQAESASNWFGQIREQQWIANQSMVEIGLPSNVAPPEDVVDSAETLSKGVLHLRTMHGPHPLFVLVLVQSIYEGYCWQELNMFKYV</sequence>
<name>A0A9D4IHA7_DREPO</name>
<reference evidence="1" key="1">
    <citation type="journal article" date="2019" name="bioRxiv">
        <title>The Genome of the Zebra Mussel, Dreissena polymorpha: A Resource for Invasive Species Research.</title>
        <authorList>
            <person name="McCartney M.A."/>
            <person name="Auch B."/>
            <person name="Kono T."/>
            <person name="Mallez S."/>
            <person name="Zhang Y."/>
            <person name="Obille A."/>
            <person name="Becker A."/>
            <person name="Abrahante J.E."/>
            <person name="Garbe J."/>
            <person name="Badalamenti J.P."/>
            <person name="Herman A."/>
            <person name="Mangelson H."/>
            <person name="Liachko I."/>
            <person name="Sullivan S."/>
            <person name="Sone E.D."/>
            <person name="Koren S."/>
            <person name="Silverstein K.A.T."/>
            <person name="Beckman K.B."/>
            <person name="Gohl D.M."/>
        </authorList>
    </citation>
    <scope>NUCLEOTIDE SEQUENCE</scope>
    <source>
        <strain evidence="1">Duluth1</strain>
        <tissue evidence="1">Whole animal</tissue>
    </source>
</reference>
<evidence type="ECO:0000313" key="1">
    <source>
        <dbReference type="EMBL" id="KAH3771813.1"/>
    </source>
</evidence>
<proteinExistence type="predicted"/>
<dbReference type="Proteomes" id="UP000828390">
    <property type="component" value="Unassembled WGS sequence"/>
</dbReference>
<protein>
    <submittedName>
        <fullName evidence="1">Uncharacterized protein</fullName>
    </submittedName>
</protein>
<evidence type="ECO:0000313" key="2">
    <source>
        <dbReference type="Proteomes" id="UP000828390"/>
    </source>
</evidence>
<organism evidence="1 2">
    <name type="scientific">Dreissena polymorpha</name>
    <name type="common">Zebra mussel</name>
    <name type="synonym">Mytilus polymorpha</name>
    <dbReference type="NCBI Taxonomy" id="45954"/>
    <lineage>
        <taxon>Eukaryota</taxon>
        <taxon>Metazoa</taxon>
        <taxon>Spiralia</taxon>
        <taxon>Lophotrochozoa</taxon>
        <taxon>Mollusca</taxon>
        <taxon>Bivalvia</taxon>
        <taxon>Autobranchia</taxon>
        <taxon>Heteroconchia</taxon>
        <taxon>Euheterodonta</taxon>
        <taxon>Imparidentia</taxon>
        <taxon>Neoheterodontei</taxon>
        <taxon>Myida</taxon>
        <taxon>Dreissenoidea</taxon>
        <taxon>Dreissenidae</taxon>
        <taxon>Dreissena</taxon>
    </lineage>
</organism>
<keyword evidence="2" id="KW-1185">Reference proteome</keyword>
<dbReference type="AlphaFoldDB" id="A0A9D4IHA7"/>
<comment type="caution">
    <text evidence="1">The sequence shown here is derived from an EMBL/GenBank/DDBJ whole genome shotgun (WGS) entry which is preliminary data.</text>
</comment>
<accession>A0A9D4IHA7</accession>
<gene>
    <name evidence="1" type="ORF">DPMN_173142</name>
</gene>